<dbReference type="GeneTree" id="ENSGT00530000063085"/>
<evidence type="ECO:0000259" key="7">
    <source>
        <dbReference type="PROSITE" id="PS50836"/>
    </source>
</evidence>
<reference evidence="8" key="2">
    <citation type="submission" date="2025-09" db="UniProtKB">
        <authorList>
            <consortium name="Ensembl"/>
        </authorList>
    </citation>
    <scope>IDENTIFICATION</scope>
</reference>
<reference evidence="8" key="1">
    <citation type="submission" date="2025-08" db="UniProtKB">
        <authorList>
            <consortium name="Ensembl"/>
        </authorList>
    </citation>
    <scope>IDENTIFICATION</scope>
</reference>
<dbReference type="Pfam" id="PF03351">
    <property type="entry name" value="DOMON"/>
    <property type="match status" value="1"/>
</dbReference>
<dbReference type="InterPro" id="IPR000945">
    <property type="entry name" value="DBH-like"/>
</dbReference>
<evidence type="ECO:0000256" key="3">
    <source>
        <dbReference type="ARBA" id="ARBA00023157"/>
    </source>
</evidence>
<dbReference type="Gene3D" id="2.60.120.230">
    <property type="match status" value="1"/>
</dbReference>
<keyword evidence="6" id="KW-0732">Signal</keyword>
<dbReference type="SUPFAM" id="SSF49742">
    <property type="entry name" value="PHM/PNGase F"/>
    <property type="match status" value="1"/>
</dbReference>
<dbReference type="CDD" id="cd09631">
    <property type="entry name" value="DOMON_DOH"/>
    <property type="match status" value="1"/>
</dbReference>
<evidence type="ECO:0000313" key="9">
    <source>
        <dbReference type="Proteomes" id="UP000694569"/>
    </source>
</evidence>
<dbReference type="GO" id="GO:0005615">
    <property type="term" value="C:extracellular space"/>
    <property type="evidence" value="ECO:0007669"/>
    <property type="project" value="TreeGrafter"/>
</dbReference>
<accession>A0A8C5P9T0</accession>
<dbReference type="GO" id="GO:0042421">
    <property type="term" value="P:norepinephrine biosynthetic process"/>
    <property type="evidence" value="ECO:0007669"/>
    <property type="project" value="TreeGrafter"/>
</dbReference>
<evidence type="ECO:0000256" key="4">
    <source>
        <dbReference type="ARBA" id="ARBA00023180"/>
    </source>
</evidence>
<dbReference type="SMART" id="SM00664">
    <property type="entry name" value="DoH"/>
    <property type="match status" value="1"/>
</dbReference>
<keyword evidence="9" id="KW-1185">Reference proteome</keyword>
<dbReference type="InterPro" id="IPR014784">
    <property type="entry name" value="Cu2_ascorb_mOase-like_C"/>
</dbReference>
<evidence type="ECO:0000256" key="2">
    <source>
        <dbReference type="ARBA" id="ARBA00010676"/>
    </source>
</evidence>
<dbReference type="GO" id="GO:0005507">
    <property type="term" value="F:copper ion binding"/>
    <property type="evidence" value="ECO:0007669"/>
    <property type="project" value="InterPro"/>
</dbReference>
<comment type="similarity">
    <text evidence="2">Belongs to the copper type II ascorbate-dependent monooxygenase family.</text>
</comment>
<dbReference type="GO" id="GO:0030667">
    <property type="term" value="C:secretory granule membrane"/>
    <property type="evidence" value="ECO:0007669"/>
    <property type="project" value="TreeGrafter"/>
</dbReference>
<dbReference type="InterPro" id="IPR008977">
    <property type="entry name" value="PHM/PNGase_F_dom_sf"/>
</dbReference>
<evidence type="ECO:0000256" key="6">
    <source>
        <dbReference type="SAM" id="SignalP"/>
    </source>
</evidence>
<comment type="cofactor">
    <cofactor evidence="1">
        <name>Cu(2+)</name>
        <dbReference type="ChEBI" id="CHEBI:29036"/>
    </cofactor>
</comment>
<keyword evidence="3" id="KW-1015">Disulfide bond</keyword>
<feature type="region of interest" description="Disordered" evidence="5">
    <location>
        <begin position="464"/>
        <end position="486"/>
    </location>
</feature>
<dbReference type="Pfam" id="PF01082">
    <property type="entry name" value="Cu2_monooxygen"/>
    <property type="match status" value="1"/>
</dbReference>
<dbReference type="GO" id="GO:0006589">
    <property type="term" value="P:octopamine biosynthetic process"/>
    <property type="evidence" value="ECO:0007669"/>
    <property type="project" value="TreeGrafter"/>
</dbReference>
<evidence type="ECO:0000313" key="8">
    <source>
        <dbReference type="Ensembl" id="ENSLLEP00000008455.1"/>
    </source>
</evidence>
<organism evidence="8 9">
    <name type="scientific">Leptobrachium leishanense</name>
    <name type="common">Leishan spiny toad</name>
    <dbReference type="NCBI Taxonomy" id="445787"/>
    <lineage>
        <taxon>Eukaryota</taxon>
        <taxon>Metazoa</taxon>
        <taxon>Chordata</taxon>
        <taxon>Craniata</taxon>
        <taxon>Vertebrata</taxon>
        <taxon>Euteleostomi</taxon>
        <taxon>Amphibia</taxon>
        <taxon>Batrachia</taxon>
        <taxon>Anura</taxon>
        <taxon>Pelobatoidea</taxon>
        <taxon>Megophryidae</taxon>
        <taxon>Leptobrachium</taxon>
    </lineage>
</organism>
<dbReference type="PANTHER" id="PTHR10157:SF31">
    <property type="entry name" value="DBH-LIKE MONOOXYGENASE PROTEIN 2-RELATED"/>
    <property type="match status" value="1"/>
</dbReference>
<dbReference type="Proteomes" id="UP000694569">
    <property type="component" value="Unplaced"/>
</dbReference>
<dbReference type="GO" id="GO:0042420">
    <property type="term" value="P:dopamine catabolic process"/>
    <property type="evidence" value="ECO:0007669"/>
    <property type="project" value="TreeGrafter"/>
</dbReference>
<evidence type="ECO:0000256" key="1">
    <source>
        <dbReference type="ARBA" id="ARBA00001973"/>
    </source>
</evidence>
<protein>
    <recommendedName>
        <fullName evidence="7">DOMON domain-containing protein</fullName>
    </recommendedName>
</protein>
<dbReference type="InterPro" id="IPR005018">
    <property type="entry name" value="DOMON_domain"/>
</dbReference>
<dbReference type="InterPro" id="IPR000323">
    <property type="entry name" value="Cu2_ascorb_mOase_N"/>
</dbReference>
<dbReference type="PANTHER" id="PTHR10157">
    <property type="entry name" value="DOPAMINE BETA HYDROXYLASE RELATED"/>
    <property type="match status" value="1"/>
</dbReference>
<feature type="chain" id="PRO_5034140220" description="DOMON domain-containing protein" evidence="6">
    <location>
        <begin position="28"/>
        <end position="486"/>
    </location>
</feature>
<dbReference type="InterPro" id="IPR036939">
    <property type="entry name" value="Cu2_ascorb_mOase_N_sf"/>
</dbReference>
<dbReference type="GO" id="GO:0004500">
    <property type="term" value="F:dopamine beta-monooxygenase activity"/>
    <property type="evidence" value="ECO:0007669"/>
    <property type="project" value="InterPro"/>
</dbReference>
<dbReference type="Gene3D" id="2.60.120.310">
    <property type="entry name" value="Copper type II, ascorbate-dependent monooxygenase, N-terminal domain"/>
    <property type="match status" value="1"/>
</dbReference>
<feature type="domain" description="DOMON" evidence="7">
    <location>
        <begin position="43"/>
        <end position="163"/>
    </location>
</feature>
<dbReference type="Ensembl" id="ENSLLET00000008790.1">
    <property type="protein sequence ID" value="ENSLLEP00000008455.1"/>
    <property type="gene ID" value="ENSLLEG00000005360.1"/>
</dbReference>
<name>A0A8C5P9T0_9ANUR</name>
<feature type="signal peptide" evidence="6">
    <location>
        <begin position="1"/>
        <end position="27"/>
    </location>
</feature>
<dbReference type="PROSITE" id="PS50836">
    <property type="entry name" value="DOMON"/>
    <property type="match status" value="1"/>
</dbReference>
<proteinExistence type="inferred from homology"/>
<dbReference type="InterPro" id="IPR045266">
    <property type="entry name" value="DOH_DOMON"/>
</dbReference>
<dbReference type="OrthoDB" id="10003276at2759"/>
<keyword evidence="4" id="KW-0325">Glycoprotein</keyword>
<sequence length="486" mass="54543">MKAGVGLRRHCCSLIAAVLCIAGSLKAINLDLSEVLHSRGSKETATLVWGYDRENEEIILEVQVLKAKWIGLGLSPDGSLNGSDFVIGGWDEQGEVFLYVSLQNMYGEWPPVKDDSQDYKLMEMKNNDTHSFLKVWRKLFTCDPFDQDIEFLIPEQDTTYACTFLPVPQVSTKHHYEPLIDPRSLGIVHHILIYACPNSTDITSEVGDCYGSDARFSQCATSVFGWAVGGEAFFYPAELGVPIGTEDDPQYMRIEVHFSNFDGKQGIMDSSGIRIMYTPELRKHDAAILMVGVFTFPVQFIPPGAKDFKNYGMCDTSMIPEVSNCANVIIPMRNTVFLLRHLLCDFYIIIFINILICLPQGGPSTLNEMCIAFLFYYPKRQIAACWSLIDLNYITEALGQGRGDRWVPCRLCFRGDSIHYFSRKARLGNLTGLFKQIRKVTARSVTFRSLQFGSLCRSHFGDPAVDSASTTGSPNCREKLPQTLKN</sequence>
<evidence type="ECO:0000256" key="5">
    <source>
        <dbReference type="SAM" id="MobiDB-lite"/>
    </source>
</evidence>
<dbReference type="AlphaFoldDB" id="A0A8C5P9T0"/>